<protein>
    <recommendedName>
        <fullName evidence="1">DUF6699 domain-containing protein</fullName>
    </recommendedName>
</protein>
<evidence type="ECO:0000313" key="3">
    <source>
        <dbReference type="Proteomes" id="UP000807353"/>
    </source>
</evidence>
<evidence type="ECO:0000313" key="2">
    <source>
        <dbReference type="EMBL" id="KAF9464576.1"/>
    </source>
</evidence>
<proteinExistence type="predicted"/>
<keyword evidence="3" id="KW-1185">Reference proteome</keyword>
<dbReference type="Proteomes" id="UP000807353">
    <property type="component" value="Unassembled WGS sequence"/>
</dbReference>
<organism evidence="2 3">
    <name type="scientific">Collybia nuda</name>
    <dbReference type="NCBI Taxonomy" id="64659"/>
    <lineage>
        <taxon>Eukaryota</taxon>
        <taxon>Fungi</taxon>
        <taxon>Dikarya</taxon>
        <taxon>Basidiomycota</taxon>
        <taxon>Agaricomycotina</taxon>
        <taxon>Agaricomycetes</taxon>
        <taxon>Agaricomycetidae</taxon>
        <taxon>Agaricales</taxon>
        <taxon>Tricholomatineae</taxon>
        <taxon>Clitocybaceae</taxon>
        <taxon>Collybia</taxon>
    </lineage>
</organism>
<feature type="domain" description="DUF6699" evidence="1">
    <location>
        <begin position="61"/>
        <end position="178"/>
    </location>
</feature>
<name>A0A9P5YA06_9AGAR</name>
<reference evidence="2" key="1">
    <citation type="submission" date="2020-11" db="EMBL/GenBank/DDBJ databases">
        <authorList>
            <consortium name="DOE Joint Genome Institute"/>
            <person name="Ahrendt S."/>
            <person name="Riley R."/>
            <person name="Andreopoulos W."/>
            <person name="Labutti K."/>
            <person name="Pangilinan J."/>
            <person name="Ruiz-Duenas F.J."/>
            <person name="Barrasa J.M."/>
            <person name="Sanchez-Garcia M."/>
            <person name="Camarero S."/>
            <person name="Miyauchi S."/>
            <person name="Serrano A."/>
            <person name="Linde D."/>
            <person name="Babiker R."/>
            <person name="Drula E."/>
            <person name="Ayuso-Fernandez I."/>
            <person name="Pacheco R."/>
            <person name="Padilla G."/>
            <person name="Ferreira P."/>
            <person name="Barriuso J."/>
            <person name="Kellner H."/>
            <person name="Castanera R."/>
            <person name="Alfaro M."/>
            <person name="Ramirez L."/>
            <person name="Pisabarro A.G."/>
            <person name="Kuo A."/>
            <person name="Tritt A."/>
            <person name="Lipzen A."/>
            <person name="He G."/>
            <person name="Yan M."/>
            <person name="Ng V."/>
            <person name="Cullen D."/>
            <person name="Martin F."/>
            <person name="Rosso M.-N."/>
            <person name="Henrissat B."/>
            <person name="Hibbett D."/>
            <person name="Martinez A.T."/>
            <person name="Grigoriev I.V."/>
        </authorList>
    </citation>
    <scope>NUCLEOTIDE SEQUENCE</scope>
    <source>
        <strain evidence="2">CBS 247.69</strain>
    </source>
</reference>
<dbReference type="Pfam" id="PF20415">
    <property type="entry name" value="DUF6699"/>
    <property type="match status" value="1"/>
</dbReference>
<comment type="caution">
    <text evidence="2">The sequence shown here is derived from an EMBL/GenBank/DDBJ whole genome shotgun (WGS) entry which is preliminary data.</text>
</comment>
<dbReference type="OrthoDB" id="3333333at2759"/>
<evidence type="ECO:0000259" key="1">
    <source>
        <dbReference type="Pfam" id="PF20415"/>
    </source>
</evidence>
<dbReference type="AlphaFoldDB" id="A0A9P5YA06"/>
<accession>A0A9P5YA06</accession>
<gene>
    <name evidence="2" type="ORF">BDZ94DRAFT_476162</name>
</gene>
<sequence length="199" mass="22638">MSVSDGKWAAWTSYGPVLSQVELHMLKRKLEINPVLANTHGSFRLVFNMVTGRVTRLSHDSRDSEHSFDARGEPATLPRVEQLLIITPLSPWCTTVNNSKGVTVGDVCAHLWRDYTDQLVTEAEFNSLPPQIQEDVKQVATRNPSVDGMYHSVPVTNQVRRVDWLRECVFFEALRKDDDYTVSRFGFKSPNVFVMDLLN</sequence>
<dbReference type="EMBL" id="MU150253">
    <property type="protein sequence ID" value="KAF9464576.1"/>
    <property type="molecule type" value="Genomic_DNA"/>
</dbReference>
<dbReference type="InterPro" id="IPR046522">
    <property type="entry name" value="DUF6699"/>
</dbReference>